<dbReference type="PANTHER" id="PTHR15321">
    <property type="entry name" value="TUMOR SUPPRESSOR P53-BINDING PROTEIN 1"/>
    <property type="match status" value="1"/>
</dbReference>
<dbReference type="Proteomes" id="UP001187192">
    <property type="component" value="Unassembled WGS sequence"/>
</dbReference>
<proteinExistence type="predicted"/>
<evidence type="ECO:0000256" key="1">
    <source>
        <dbReference type="SAM" id="MobiDB-lite"/>
    </source>
</evidence>
<name>A0AA88J410_FICCA</name>
<feature type="region of interest" description="Disordered" evidence="1">
    <location>
        <begin position="556"/>
        <end position="582"/>
    </location>
</feature>
<dbReference type="InterPro" id="IPR047252">
    <property type="entry name" value="TP53BP1-like"/>
</dbReference>
<comment type="caution">
    <text evidence="3">The sequence shown here is derived from an EMBL/GenBank/DDBJ whole genome shotgun (WGS) entry which is preliminary data.</text>
</comment>
<dbReference type="GO" id="GO:0042393">
    <property type="term" value="F:histone binding"/>
    <property type="evidence" value="ECO:0007669"/>
    <property type="project" value="TreeGrafter"/>
</dbReference>
<dbReference type="PROSITE" id="PS50172">
    <property type="entry name" value="BRCT"/>
    <property type="match status" value="1"/>
</dbReference>
<feature type="domain" description="BRCT" evidence="2">
    <location>
        <begin position="857"/>
        <end position="961"/>
    </location>
</feature>
<dbReference type="PANTHER" id="PTHR15321:SF3">
    <property type="entry name" value="TP53-BINDING PROTEIN 1"/>
    <property type="match status" value="1"/>
</dbReference>
<dbReference type="AlphaFoldDB" id="A0AA88J410"/>
<dbReference type="EMBL" id="BTGU01000125">
    <property type="protein sequence ID" value="GMN62224.1"/>
    <property type="molecule type" value="Genomic_DNA"/>
</dbReference>
<keyword evidence="4" id="KW-1185">Reference proteome</keyword>
<feature type="compositionally biased region" description="Basic and acidic residues" evidence="1">
    <location>
        <begin position="690"/>
        <end position="718"/>
    </location>
</feature>
<feature type="compositionally biased region" description="Basic and acidic residues" evidence="1">
    <location>
        <begin position="754"/>
        <end position="793"/>
    </location>
</feature>
<dbReference type="InterPro" id="IPR001357">
    <property type="entry name" value="BRCT_dom"/>
</dbReference>
<dbReference type="SMART" id="SM00292">
    <property type="entry name" value="BRCT"/>
    <property type="match status" value="1"/>
</dbReference>
<reference evidence="3" key="1">
    <citation type="submission" date="2023-07" db="EMBL/GenBank/DDBJ databases">
        <title>draft genome sequence of fig (Ficus carica).</title>
        <authorList>
            <person name="Takahashi T."/>
            <person name="Nishimura K."/>
        </authorList>
    </citation>
    <scope>NUCLEOTIDE SEQUENCE</scope>
</reference>
<dbReference type="SUPFAM" id="SSF52113">
    <property type="entry name" value="BRCT domain"/>
    <property type="match status" value="1"/>
</dbReference>
<accession>A0AA88J410</accession>
<dbReference type="InterPro" id="IPR036420">
    <property type="entry name" value="BRCT_dom_sf"/>
</dbReference>
<feature type="compositionally biased region" description="Polar residues" evidence="1">
    <location>
        <begin position="556"/>
        <end position="570"/>
    </location>
</feature>
<protein>
    <recommendedName>
        <fullName evidence="2">BRCT domain-containing protein</fullName>
    </recommendedName>
</protein>
<feature type="region of interest" description="Disordered" evidence="1">
    <location>
        <begin position="690"/>
        <end position="730"/>
    </location>
</feature>
<feature type="region of interest" description="Disordered" evidence="1">
    <location>
        <begin position="745"/>
        <end position="793"/>
    </location>
</feature>
<evidence type="ECO:0000313" key="4">
    <source>
        <dbReference type="Proteomes" id="UP001187192"/>
    </source>
</evidence>
<dbReference type="GO" id="GO:0000077">
    <property type="term" value="P:DNA damage checkpoint signaling"/>
    <property type="evidence" value="ECO:0007669"/>
    <property type="project" value="TreeGrafter"/>
</dbReference>
<gene>
    <name evidence="3" type="ORF">TIFTF001_031321</name>
</gene>
<evidence type="ECO:0000259" key="2">
    <source>
        <dbReference type="PROSITE" id="PS50172"/>
    </source>
</evidence>
<dbReference type="Gene3D" id="3.40.50.10190">
    <property type="entry name" value="BRCT domain"/>
    <property type="match status" value="2"/>
</dbReference>
<dbReference type="Pfam" id="PF00533">
    <property type="entry name" value="BRCT"/>
    <property type="match status" value="1"/>
</dbReference>
<organism evidence="3 4">
    <name type="scientific">Ficus carica</name>
    <name type="common">Common fig</name>
    <dbReference type="NCBI Taxonomy" id="3494"/>
    <lineage>
        <taxon>Eukaryota</taxon>
        <taxon>Viridiplantae</taxon>
        <taxon>Streptophyta</taxon>
        <taxon>Embryophyta</taxon>
        <taxon>Tracheophyta</taxon>
        <taxon>Spermatophyta</taxon>
        <taxon>Magnoliopsida</taxon>
        <taxon>eudicotyledons</taxon>
        <taxon>Gunneridae</taxon>
        <taxon>Pentapetalae</taxon>
        <taxon>rosids</taxon>
        <taxon>fabids</taxon>
        <taxon>Rosales</taxon>
        <taxon>Moraceae</taxon>
        <taxon>Ficeae</taxon>
        <taxon>Ficus</taxon>
    </lineage>
</organism>
<sequence length="1145" mass="127355">MDNALAFRPPQFSEDLAWLPGWVQNQVDQFDKEPLGSPNIASKDSTVLRGNVSRGKDQILLSREEGRHNSYYLFLSGEDNSPSSFASSCRNGLQFHLHLSSDGCTQSVPSQPDTSQTIYETDKDLSMQKIETSVALKDNHHEMSYNSGDLIMLPRSSNPEPCLLYPSNSKDNGEKFSFRHLKDAGINDAVELSIAASEALVIHEIVKSKPNVEALVTIDVLEVSLRVKQARLEWLQDAFGSSVVETDDNDSLSDLDDFAMVDAFEDIGLICSTSDQNINASTISHVKETPASGNHCSRADHSGCIELCVQQVNFDGISTQKQFEDIPNLDAIPRKDLPLESLDSDRQEKVFGAHVFGSNTTNMARETDPLMPENQPALNVIVGLDSVDLTSSQPQTEENIGNRDSSLNNASELIKIQKDRAIYPVTERFGSRWLGGWTAEFVKNSITLVLQTGKLYAKEIDASAQLIQNNAKNILKAFTSETSFLSESADIAPDENSFVQIRESNFVGVSQSSVAVEGLLDNASKEILLSQDMVRSLSLSLVDPLCSVVPCSISSEDTNPAEAQNQSNKETNSRAEPEMGNSGNISSQNVQFLCGDGQVMHIVDAGSEQLVRRQLTSLKTYSTFFPSSVATSDVGSLHYNGSFQPRFGWGHLALDRNVGCIRASEKGCSKQIPLFDSVCKSFAGRENEEVRETKENGDQIEKLKKKDITNHETARDVGDSPVHSPKRRLKPLLLNRRVRCRLQASKPSAVDSYGEEHPKQASGAEDHIRSQPSETERPQKIQSDHQNSLDERFPARNRVRFSEADVQIKPNNNVQEPQFSRRKCLNTTTKKKLKDIYTLSDYRICEESFLDRCSNIGKGLIFHGLRFLLTGISRQKGKDIKQKIQKHGGIILSDIPFSPSLRGKRFSWSTWQQLPIILSLGKQSTTKFLYGCAVKAFILHINWLTDSIGVGSVLPPEKYLILRWQDAQSNNIWKQVHYDKNNGIFEKVGIMLHGKHSFFIKFAKIVKHGGGKVYKTLQWLVHNLDKENISAGAIVTEDESIASRHLRQCASERQIPTMRPFLLFAKYKITEVPVSKNRVKKYKSIALGPAREVLGVFLVRAELSPFDASTGLVGLLELIDDNGKREVEVGEVGLESSKPPTPRDK</sequence>
<dbReference type="GO" id="GO:0005634">
    <property type="term" value="C:nucleus"/>
    <property type="evidence" value="ECO:0007669"/>
    <property type="project" value="TreeGrafter"/>
</dbReference>
<dbReference type="GO" id="GO:0045944">
    <property type="term" value="P:positive regulation of transcription by RNA polymerase II"/>
    <property type="evidence" value="ECO:0007669"/>
    <property type="project" value="TreeGrafter"/>
</dbReference>
<evidence type="ECO:0000313" key="3">
    <source>
        <dbReference type="EMBL" id="GMN62224.1"/>
    </source>
</evidence>